<dbReference type="GO" id="GO:0000155">
    <property type="term" value="F:phosphorelay sensor kinase activity"/>
    <property type="evidence" value="ECO:0007669"/>
    <property type="project" value="InterPro"/>
</dbReference>
<dbReference type="EMBL" id="FUWR01000016">
    <property type="protein sequence ID" value="SKA09257.1"/>
    <property type="molecule type" value="Genomic_DNA"/>
</dbReference>
<dbReference type="AlphaFoldDB" id="A0A1T4R070"/>
<feature type="domain" description="Histidine kinase" evidence="4">
    <location>
        <begin position="187"/>
        <end position="430"/>
    </location>
</feature>
<dbReference type="Gene3D" id="1.10.287.130">
    <property type="match status" value="1"/>
</dbReference>
<sequence length="430" mass="47340">MTESPTHIEFIIGEEKRLSDIVGKLEIEPLLRSALKLGINRVALLDEDERVLVALGESIVEQQGMCSEIRLPILVEGEPKGTLLLASAGQIPGLEAIARLLQDSLQLTVTNNLKRMLTTEVHTSIVQESYEQLVSTNHRLMESERRYRTLARDLEIKVKERTAELQQAYQRMLQQEKLAAVGQLAAGMAHEINTPLGFIHSNLNSFAKYQNRMAEMLGLYRLLLAKETSPETIKQQTEQRWKELKLDFLLEDSGVLLGQSLEGADRIATIVAQLKGFAHLDGMEQQSMDLQHELKQLLAGLAPQLPPNSRITTDLQPLPPLVCRVPLLLQAFANILDNAIKSRSEGLELTVYARQESDLILVAISDNGCGIPAENLPHIFEPFFTTRPVGSGSGMGLTVAREAIIGAGGSIEVESLAGQGTTCRVTLPHG</sequence>
<evidence type="ECO:0000259" key="4">
    <source>
        <dbReference type="PROSITE" id="PS50109"/>
    </source>
</evidence>
<dbReference type="PANTHER" id="PTHR43065:SF42">
    <property type="entry name" value="TWO-COMPONENT SENSOR PPRA"/>
    <property type="match status" value="1"/>
</dbReference>
<dbReference type="PANTHER" id="PTHR43065">
    <property type="entry name" value="SENSOR HISTIDINE KINASE"/>
    <property type="match status" value="1"/>
</dbReference>
<dbReference type="PRINTS" id="PR00344">
    <property type="entry name" value="BCTRLSENSOR"/>
</dbReference>
<name>A0A1T4R070_9BACT</name>
<protein>
    <recommendedName>
        <fullName evidence="2">histidine kinase</fullName>
        <ecNumber evidence="2">2.7.13.3</ecNumber>
    </recommendedName>
</protein>
<organism evidence="5 6">
    <name type="scientific">Trichlorobacter thiogenes</name>
    <dbReference type="NCBI Taxonomy" id="115783"/>
    <lineage>
        <taxon>Bacteria</taxon>
        <taxon>Pseudomonadati</taxon>
        <taxon>Thermodesulfobacteriota</taxon>
        <taxon>Desulfuromonadia</taxon>
        <taxon>Geobacterales</taxon>
        <taxon>Geobacteraceae</taxon>
        <taxon>Trichlorobacter</taxon>
    </lineage>
</organism>
<dbReference type="RefSeq" id="WP_078790870.1">
    <property type="nucleotide sequence ID" value="NZ_FUWR01000016.1"/>
</dbReference>
<evidence type="ECO:0000313" key="5">
    <source>
        <dbReference type="EMBL" id="SKA09257.1"/>
    </source>
</evidence>
<gene>
    <name evidence="5" type="ORF">SAMN02745119_02617</name>
</gene>
<evidence type="ECO:0000256" key="2">
    <source>
        <dbReference type="ARBA" id="ARBA00012438"/>
    </source>
</evidence>
<comment type="catalytic activity">
    <reaction evidence="1">
        <text>ATP + protein L-histidine = ADP + protein N-phospho-L-histidine.</text>
        <dbReference type="EC" id="2.7.13.3"/>
    </reaction>
</comment>
<dbReference type="InterPro" id="IPR004358">
    <property type="entry name" value="Sig_transdc_His_kin-like_C"/>
</dbReference>
<dbReference type="InterPro" id="IPR036097">
    <property type="entry name" value="HisK_dim/P_sf"/>
</dbReference>
<accession>A0A1T4R070</accession>
<dbReference type="SMART" id="SM00387">
    <property type="entry name" value="HATPase_c"/>
    <property type="match status" value="1"/>
</dbReference>
<dbReference type="CDD" id="cd00082">
    <property type="entry name" value="HisKA"/>
    <property type="match status" value="1"/>
</dbReference>
<dbReference type="EC" id="2.7.13.3" evidence="2"/>
<dbReference type="InterPro" id="IPR005467">
    <property type="entry name" value="His_kinase_dom"/>
</dbReference>
<keyword evidence="6" id="KW-1185">Reference proteome</keyword>
<evidence type="ECO:0000256" key="1">
    <source>
        <dbReference type="ARBA" id="ARBA00000085"/>
    </source>
</evidence>
<evidence type="ECO:0000313" key="6">
    <source>
        <dbReference type="Proteomes" id="UP000190102"/>
    </source>
</evidence>
<dbReference type="InterPro" id="IPR036890">
    <property type="entry name" value="HATPase_C_sf"/>
</dbReference>
<dbReference type="STRING" id="115783.SAMN02745119_02617"/>
<dbReference type="InterPro" id="IPR003594">
    <property type="entry name" value="HATPase_dom"/>
</dbReference>
<dbReference type="PROSITE" id="PS50109">
    <property type="entry name" value="HIS_KIN"/>
    <property type="match status" value="1"/>
</dbReference>
<dbReference type="Gene3D" id="3.30.565.10">
    <property type="entry name" value="Histidine kinase-like ATPase, C-terminal domain"/>
    <property type="match status" value="1"/>
</dbReference>
<evidence type="ECO:0000256" key="3">
    <source>
        <dbReference type="ARBA" id="ARBA00022553"/>
    </source>
</evidence>
<dbReference type="SUPFAM" id="SSF55874">
    <property type="entry name" value="ATPase domain of HSP90 chaperone/DNA topoisomerase II/histidine kinase"/>
    <property type="match status" value="1"/>
</dbReference>
<proteinExistence type="predicted"/>
<dbReference type="Proteomes" id="UP000190102">
    <property type="component" value="Unassembled WGS sequence"/>
</dbReference>
<reference evidence="6" key="1">
    <citation type="submission" date="2017-02" db="EMBL/GenBank/DDBJ databases">
        <authorList>
            <person name="Varghese N."/>
            <person name="Submissions S."/>
        </authorList>
    </citation>
    <scope>NUCLEOTIDE SEQUENCE [LARGE SCALE GENOMIC DNA]</scope>
    <source>
        <strain evidence="6">ATCC BAA-34</strain>
    </source>
</reference>
<keyword evidence="3" id="KW-0597">Phosphoprotein</keyword>
<dbReference type="OrthoDB" id="9769169at2"/>
<dbReference type="InterPro" id="IPR003661">
    <property type="entry name" value="HisK_dim/P_dom"/>
</dbReference>
<dbReference type="Pfam" id="PF02518">
    <property type="entry name" value="HATPase_c"/>
    <property type="match status" value="1"/>
</dbReference>
<dbReference type="SUPFAM" id="SSF47384">
    <property type="entry name" value="Homodimeric domain of signal transducing histidine kinase"/>
    <property type="match status" value="1"/>
</dbReference>